<accession>A0A7U2MX23</accession>
<name>A0A7U2MX23_ASPFN</name>
<proteinExistence type="predicted"/>
<organism evidence="1 2">
    <name type="scientific">Aspergillus flavus (strain ATCC 200026 / FGSC A1120 / IAM 13836 / NRRL 3357 / JCM 12722 / SRRC 167)</name>
    <dbReference type="NCBI Taxonomy" id="332952"/>
    <lineage>
        <taxon>Eukaryota</taxon>
        <taxon>Fungi</taxon>
        <taxon>Dikarya</taxon>
        <taxon>Ascomycota</taxon>
        <taxon>Pezizomycotina</taxon>
        <taxon>Eurotiomycetes</taxon>
        <taxon>Eurotiomycetidae</taxon>
        <taxon>Eurotiales</taxon>
        <taxon>Aspergillaceae</taxon>
        <taxon>Aspergillus</taxon>
        <taxon>Aspergillus subgen. Circumdati</taxon>
    </lineage>
</organism>
<evidence type="ECO:0000313" key="2">
    <source>
        <dbReference type="Proteomes" id="UP000596276"/>
    </source>
</evidence>
<protein>
    <submittedName>
        <fullName evidence="1">Uncharacterized protein</fullName>
    </submittedName>
</protein>
<dbReference type="VEuPathDB" id="FungiDB:F9C07_5439"/>
<reference evidence="2" key="1">
    <citation type="journal article" date="2021" name="G3 (Bethesda)">
        <title>Chromosome assembled and annotated genome sequence of Aspergillus flavus NRRL 3357.</title>
        <authorList>
            <person name="Skerker J.M."/>
            <person name="Pianalto K.M."/>
            <person name="Mondo S.J."/>
            <person name="Yang K."/>
            <person name="Arkin A.P."/>
            <person name="Keller N.P."/>
            <person name="Grigoriev I.V."/>
            <person name="Louise Glass N.L."/>
        </authorList>
    </citation>
    <scope>NUCLEOTIDE SEQUENCE [LARGE SCALE GENOMIC DNA]</scope>
    <source>
        <strain evidence="2">ATCC 200026 / FGSC A1120 / IAM 13836 / NRRL 3357 / JCM 12722 / SRRC 167</strain>
    </source>
</reference>
<dbReference type="EMBL" id="CP044617">
    <property type="protein sequence ID" value="QRD91395.1"/>
    <property type="molecule type" value="Genomic_DNA"/>
</dbReference>
<dbReference type="Proteomes" id="UP000596276">
    <property type="component" value="Chromosome 7"/>
</dbReference>
<evidence type="ECO:0000313" key="1">
    <source>
        <dbReference type="EMBL" id="QRD91395.1"/>
    </source>
</evidence>
<dbReference type="AlphaFoldDB" id="A0A7U2MX23"/>
<gene>
    <name evidence="1" type="ORF">F9C07_5439</name>
</gene>
<sequence length="54" mass="5971">MLPTGVGGDKDEWTVYNLTWKATVYSLEGGGYSNLASDQQHSMSSFKGTFFMND</sequence>
<keyword evidence="2" id="KW-1185">Reference proteome</keyword>